<dbReference type="Pfam" id="PF00022">
    <property type="entry name" value="Actin"/>
    <property type="match status" value="1"/>
</dbReference>
<dbReference type="PANTHER" id="PTHR11937">
    <property type="entry name" value="ACTIN"/>
    <property type="match status" value="1"/>
</dbReference>
<evidence type="ECO:0000313" key="4">
    <source>
        <dbReference type="Proteomes" id="UP000011083"/>
    </source>
</evidence>
<dbReference type="VEuPathDB" id="AmoebaDB:ACA1_382660"/>
<dbReference type="KEGG" id="acan:ACA1_382660"/>
<dbReference type="SMART" id="SM00268">
    <property type="entry name" value="ACTIN"/>
    <property type="match status" value="1"/>
</dbReference>
<comment type="similarity">
    <text evidence="1">Belongs to the actin family.</text>
</comment>
<dbReference type="InterPro" id="IPR004000">
    <property type="entry name" value="Actin"/>
</dbReference>
<protein>
    <submittedName>
        <fullName evidence="3">Actin subfamily protein</fullName>
    </submittedName>
</protein>
<feature type="compositionally biased region" description="Basic and acidic residues" evidence="2">
    <location>
        <begin position="291"/>
        <end position="322"/>
    </location>
</feature>
<dbReference type="InterPro" id="IPR043129">
    <property type="entry name" value="ATPase_NBD"/>
</dbReference>
<evidence type="ECO:0000256" key="2">
    <source>
        <dbReference type="SAM" id="MobiDB-lite"/>
    </source>
</evidence>
<dbReference type="Proteomes" id="UP000011083">
    <property type="component" value="Unassembled WGS sequence"/>
</dbReference>
<accession>L8GXH5</accession>
<name>L8GXH5_ACACF</name>
<organism evidence="3 4">
    <name type="scientific">Acanthamoeba castellanii (strain ATCC 30010 / Neff)</name>
    <dbReference type="NCBI Taxonomy" id="1257118"/>
    <lineage>
        <taxon>Eukaryota</taxon>
        <taxon>Amoebozoa</taxon>
        <taxon>Discosea</taxon>
        <taxon>Longamoebia</taxon>
        <taxon>Centramoebida</taxon>
        <taxon>Acanthamoebidae</taxon>
        <taxon>Acanthamoeba</taxon>
    </lineage>
</organism>
<evidence type="ECO:0000313" key="3">
    <source>
        <dbReference type="EMBL" id="ELR16786.1"/>
    </source>
</evidence>
<dbReference type="GeneID" id="14917492"/>
<sequence>MLRTKRPSTGEPLEAVVVAMGEGNVRGGLAGFEEPTFAQPTGQLLAALGSTTTSPGHHAAPAPAGLDQPWSRSWQDWDDAVVAAAVGAIKTQRSGGGGGWEVTREAVADGLSLTDRAVLVARSGRITRHTAERTCQLLFERRTTGLVVDCGHASSSVHFVWDGIPIPTMYSEAGRQVETVTPVGGAALTRHLVRLLNHKHPELNLTEADRFSQTRLLTSLHEREGESYLSLLPAEIVACVNQHALPPTAPAQVKYALPDGRTLVVDEEQIQCAEPLFRPSLLLLDPIEAHDHDHDARAPPRTTTERKAKQKEGQEQEQEEKGGLGALAKAARDSGPMKMRNEMSANVILTGGTSMFPGMAERLERALTTNDGGGPPHAVQGVQQPRRGDLAWVGGSILASLSTFQSMWVSRDHYLEQGSSVVHLKCC</sequence>
<dbReference type="Gene3D" id="3.30.420.40">
    <property type="match status" value="2"/>
</dbReference>
<keyword evidence="4" id="KW-1185">Reference proteome</keyword>
<dbReference type="Gene3D" id="3.90.640.10">
    <property type="entry name" value="Actin, Chain A, domain 4"/>
    <property type="match status" value="1"/>
</dbReference>
<feature type="region of interest" description="Disordered" evidence="2">
    <location>
        <begin position="291"/>
        <end position="326"/>
    </location>
</feature>
<gene>
    <name evidence="3" type="ORF">ACA1_382660</name>
</gene>
<dbReference type="RefSeq" id="XP_004338799.1">
    <property type="nucleotide sequence ID" value="XM_004338751.1"/>
</dbReference>
<proteinExistence type="inferred from homology"/>
<reference evidence="3 4" key="1">
    <citation type="journal article" date="2013" name="Genome Biol.">
        <title>Genome of Acanthamoeba castellanii highlights extensive lateral gene transfer and early evolution of tyrosine kinase signaling.</title>
        <authorList>
            <person name="Clarke M."/>
            <person name="Lohan A.J."/>
            <person name="Liu B."/>
            <person name="Lagkouvardos I."/>
            <person name="Roy S."/>
            <person name="Zafar N."/>
            <person name="Bertelli C."/>
            <person name="Schilde C."/>
            <person name="Kianianmomeni A."/>
            <person name="Burglin T.R."/>
            <person name="Frech C."/>
            <person name="Turcotte B."/>
            <person name="Kopec K.O."/>
            <person name="Synnott J.M."/>
            <person name="Choo C."/>
            <person name="Paponov I."/>
            <person name="Finkler A."/>
            <person name="Soon Heng Tan C."/>
            <person name="Hutchins A.P."/>
            <person name="Weinmeier T."/>
            <person name="Rattei T."/>
            <person name="Chu J.S."/>
            <person name="Gimenez G."/>
            <person name="Irimia M."/>
            <person name="Rigden D.J."/>
            <person name="Fitzpatrick D.A."/>
            <person name="Lorenzo-Morales J."/>
            <person name="Bateman A."/>
            <person name="Chiu C.H."/>
            <person name="Tang P."/>
            <person name="Hegemann P."/>
            <person name="Fromm H."/>
            <person name="Raoult D."/>
            <person name="Greub G."/>
            <person name="Miranda-Saavedra D."/>
            <person name="Chen N."/>
            <person name="Nash P."/>
            <person name="Ginger M.L."/>
            <person name="Horn M."/>
            <person name="Schaap P."/>
            <person name="Caler L."/>
            <person name="Loftus B."/>
        </authorList>
    </citation>
    <scope>NUCLEOTIDE SEQUENCE [LARGE SCALE GENOMIC DNA]</scope>
    <source>
        <strain evidence="3 4">Neff</strain>
    </source>
</reference>
<dbReference type="STRING" id="1257118.L8GXH5"/>
<dbReference type="EMBL" id="KB007982">
    <property type="protein sequence ID" value="ELR16786.1"/>
    <property type="molecule type" value="Genomic_DNA"/>
</dbReference>
<dbReference type="AlphaFoldDB" id="L8GXH5"/>
<dbReference type="SUPFAM" id="SSF53067">
    <property type="entry name" value="Actin-like ATPase domain"/>
    <property type="match status" value="1"/>
</dbReference>
<evidence type="ECO:0000256" key="1">
    <source>
        <dbReference type="RuleBase" id="RU000487"/>
    </source>
</evidence>